<comment type="caution">
    <text evidence="4">The sequence shown here is derived from an EMBL/GenBank/DDBJ whole genome shotgun (WGS) entry which is preliminary data.</text>
</comment>
<dbReference type="InterPro" id="IPR031325">
    <property type="entry name" value="RHS_repeat"/>
</dbReference>
<dbReference type="Gene3D" id="2.180.10.10">
    <property type="entry name" value="RHS repeat-associated core"/>
    <property type="match status" value="12"/>
</dbReference>
<evidence type="ECO:0000259" key="3">
    <source>
        <dbReference type="Pfam" id="PF25023"/>
    </source>
</evidence>
<feature type="domain" description="Teneurin-like YD-shell" evidence="3">
    <location>
        <begin position="529"/>
        <end position="771"/>
    </location>
</feature>
<evidence type="ECO:0000313" key="4">
    <source>
        <dbReference type="EMBL" id="MBB6091183.1"/>
    </source>
</evidence>
<dbReference type="InterPro" id="IPR006530">
    <property type="entry name" value="YD"/>
</dbReference>
<keyword evidence="5" id="KW-1185">Reference proteome</keyword>
<accession>A0A841HER1</accession>
<evidence type="ECO:0000313" key="5">
    <source>
        <dbReference type="Proteomes" id="UP000588068"/>
    </source>
</evidence>
<proteinExistence type="predicted"/>
<dbReference type="NCBIfam" id="TIGR01643">
    <property type="entry name" value="YD_repeat_2x"/>
    <property type="match status" value="16"/>
</dbReference>
<feature type="region of interest" description="Disordered" evidence="2">
    <location>
        <begin position="3809"/>
        <end position="3830"/>
    </location>
</feature>
<dbReference type="EMBL" id="JACHHZ010000001">
    <property type="protein sequence ID" value="MBB6091183.1"/>
    <property type="molecule type" value="Genomic_DNA"/>
</dbReference>
<dbReference type="Proteomes" id="UP000588068">
    <property type="component" value="Unassembled WGS sequence"/>
</dbReference>
<name>A0A841HER1_9GAMM</name>
<organism evidence="4 5">
    <name type="scientific">Povalibacter uvarum</name>
    <dbReference type="NCBI Taxonomy" id="732238"/>
    <lineage>
        <taxon>Bacteria</taxon>
        <taxon>Pseudomonadati</taxon>
        <taxon>Pseudomonadota</taxon>
        <taxon>Gammaproteobacteria</taxon>
        <taxon>Steroidobacterales</taxon>
        <taxon>Steroidobacteraceae</taxon>
        <taxon>Povalibacter</taxon>
    </lineage>
</organism>
<dbReference type="PANTHER" id="PTHR32305">
    <property type="match status" value="1"/>
</dbReference>
<dbReference type="Pfam" id="PF25023">
    <property type="entry name" value="TEN_YD-shell"/>
    <property type="match status" value="3"/>
</dbReference>
<protein>
    <submittedName>
        <fullName evidence="4">YD repeat-containing protein</fullName>
    </submittedName>
</protein>
<feature type="domain" description="Teneurin-like YD-shell" evidence="3">
    <location>
        <begin position="1203"/>
        <end position="1373"/>
    </location>
</feature>
<evidence type="ECO:0000256" key="2">
    <source>
        <dbReference type="SAM" id="MobiDB-lite"/>
    </source>
</evidence>
<dbReference type="InterPro" id="IPR056823">
    <property type="entry name" value="TEN-like_YD-shell"/>
</dbReference>
<sequence length="4188" mass="460537">MAAIVAGHGLGLFNTSAAILGGSSSLGLGLLGQAGGRSFVNAATGNLILQFRDEQLAGRGTDLLHLRTYNSRGAWNDADTDGWRWDGERSVRFSGVAPNRADTSVVRTDGDGNESTYNWDSARNKYVSTAGGGAHDTLEFDQDTQQWLWTEGSSRAQERYASATTDGAIGRLESQRDRSGNTITYGYDAANRLKNVTDQASGQRIELIYATVPGTSHVRLQRVDTYESASDATPTREVEYRYDSAGRLEQVRTDLNAAGGVYVTTYAYDGASERIASITQSDGSSVSFTYDAQGRIATVTDASGVQTFSYFTDPRRTDVVDALGHVWSFFYDDQDQLIEMRSPAPQANAERLSTKYEYNDAGDVWRIIDARGHAVVYEYDQNGNRTLERDALGNTVSRTYNAQNQVLTETRRRTANEPFTTRFVYDGESRLRFVVSAEGRVSESRFGSNGLMSHAIEYTGARYDVAALDPGSGLNEAQLVSWVGALQDKDEVQLTRLEYDYRGNLSKRTAYAVVDEAGEGVLDAAAVVTQFVYSGYGELLQTIAMRGATRSDGDELASYAYDGMGRETSRVDRNGTTTTQYDGVARTISIQTSAGLTEVRSYDVRGRLIGVALSSAADETRTTTYVYDAAGRQRMVIDAQGNRRFSFYDDAGRLVQEVDSVGAVTAYEYDADSRVVKQTRYVDAADTSEWTIGDPPVVTKTQLIIGETGDVRVDPDHDRTTTLEYDAAGRLVREIESGGTVTETAYDGASRAISRQTVDRLTRYFYDRDGNRIGMVDALGYLTEYKLDAAGRLVETVRYAARANGQSGGRPQANESLPPLDDVLTLWRPADGERLYSYRYYDAQGRLVGHVDERGFLTETLYDEQGNAQQTVQYMERLIVAPDDTLTSLKERAGEDRRITTVEYDEFGRVQRAVAHDGTVTNHEYDEAGRLIRQVRAEGSERQRGARIRYNAFNEITGEVGGVGDASGLSTDEAIVQFGMQYVYDTLGRRIRGHDSKGNTTLYYYDSEDRLTHTVKVVNDEEGVLAGEVSETSYTTFGQVAATRRYATRLSEAVMDELLLDGGGGAVDDTLTAPLALIRDNEIDQLAEHEYDVRGQFRQTMDAERFKTTFEYDVYGQLWQQTREIVRANARVTTTQFDYDLLGQVIETTGDLGGLNHTTSTEYDAFGRVVRTVDGAGKATRTLYHDGGRFIEVRDPLDRRVTTQFDALGRVFSVRRRIVGAGEPYVQETTYRYDDTTRVMTVTTPEGIRVRTTHTEHGEVLSIEDGRGAVRSFDYDADGRLTQRVDARGQIVEHNTYDSAGRLIETRDARGVVVRYRYDEHSRVVERTLDPGGLNERTQYRFDALGRQIRVTEVGAGIERVSQLTYDRSGQLLEVLLDPEGLELTTTYAYDGLGNVVTVQRGSRAGSDQRVTLYEFDNLGRRTHEKVALRVIERTPPGPIEHTEYLTTEYRYDAAGRVSRKIDAKGASTWFVYDDAGQLTYTVNQLGEVSRNWYDEHGQVVQTRRYARSLTSQQIALLGDVVLSVPVTSDALGDQRSYFAYDEDGRQRYMLQAYSGGNWVVSESIYDANGNVVESRRYDQFMVLPANLASADRLTDDSVRTELRSLRYFEETPASLASVQRTRYAYDANDRLRFTVDALGGVAENVYDNAGNVVSRVRYAVRPALSQYSESTINAAVNRVSADNHVSHYAYDRAGRMVYSVRVMASDAAGRGTQHIVSRNRYDALGQLVATMQYAQAVGLVNDYAAATLDAAVAGTIEADPANRSSWFAYDDAGRMEYSVRRLSAGEHIVTRQVYDDTGLVVQTIAYADTVGALSSFDKAALDAAVHPGDLDRVTSFVYDSAGRRRFTVAADGALSETVYDALGQIEEQRRFALTIPVQATPPGSAPVTPTEAQLVMVRGARAVGDAMMTRGEKYSYDASGRVLSTTDALGFTQSQTYNALGDRITFRNKNGHEWDYRYDRIGRLRSEIFKKAIYQLSNETAPGGERELETRYEYDALGNLKNRYEAYDTVDVRMTTFMYDRLGRQTEVHLPGYYSPVTGRVERTSTQGSFRRIQETKYDALGNVVLTRTRSGASAWDTNYQTFDRLGRLVHGIDAMNYVTAFTYNVFDEQRTMTRHSLAVTGAPRASLGYWTAAEIATQMTGDTSARTITAEYDNLGRKTQVTQPTATRYYFNGANAGVNPYSVSPVSSAGVTKYAYTVFGDLLRESVKIDDSGASGRWRDTRHYYDVMGRSTHTVDALGYQTERTYDAFGNLTGTIEYANAGAAGLDLLTPPARPTVHIDDRITTFIYDTRDQQREIQRKGLRYSYRSGDGYADQWNDRNTATTVATLTYDGEGRVTSRTDAMGSVTTTMYNAFGQVTKVIEPKRQAATTPSGSATDPFRNRREISPMTEYALNAFGQVVTQRRSAGVDANGTPIGGRTLVTENVYDFSGNLIATKDARGSVRNMRIDHAGRVTHETQAINVTLDGWRTQSHTIERRYAYDKSGQQIAVTDVYNDEGVARQSGKRCDYNAFGEQTAEYKVWGAASSALMSLDKALVASFTYSKAGELITRVGRDGVTQYYYDLTGQMTRQEQVGAAFLRTMEIGYDVLGRAKIQRLPRTDVLQSATFNSYMQTVSAFSEQSYDRWGNVTERRNGGYVILNTGEVKRELESVVSYAYNADDQLIAERLPTINVARENGSRYDASVVHELRYDILGRVVDERDRLEGQSAALRTRIKEYDALGQLTSESDYSGRKIEYVYDEHGNRVGTLNALGVLLVDAFDANGNVLSRSVIRRVRPDGKYDSYDSRNLAHHGQAILLAQHLYDQANRRVGSASIGGSTETSSDAFWSYVQLDERGLVRASRTPGGRVMSYGYDEFGNRTSEIDGLQNGQTWTYSKWDYVIGELTQSTVRSGSTDVRTTTYQYNEFGQLAIENHVGMGSRSYAYHGNGLLRQIIEDVTEGTFGEAGGQDFLHTVEISNYDYTVKGERARETYERSATGEAHVFDEYGDYLDAVHVTLPGVSRTVTMNYDALGRLNSVRIPPAAGTSRPGSWIIYTYDEFGNRRNILATYERAGGGSGLSNKWFHYDDDGRMTAVDLAPPGTSSNDGTYIEYDEVGRRRWTSQWTRRIPGGGFPIGDDVDVFTKTNYAYNDLGHLTQITAVESYSDGRPPSAERPVLTQELDKRGLVLMQRAYGLNGHRSVTSTTYNADGQVFGTYVNKYVYNEFDADNSSAATNWYDAVGNIDYYTYEQGGTTEDGFIDTYDYEYTSAFGGYKETLVTVTSTMGPSRRAYTESQYDARGRLVIQRKENGANGRRMLTFSYDNEGRILTKRDSDYINVVRTQDYYYGDGHEVASVGNISGNQFSNGFTPISASYPGLTPGSYVVAQGDSLASIAMAVFGDSRLWYLIADANNISASPNDPLPASEHGKSYAVPNVVSNLHNDANTFAPYNAARIIGDSTPYPPVPVPSSSGCTAVGKVLAAVVITAVAVAVTAYTGGAMAGLLSHGVLGTVLGGAVGAAAGNASGQLVGMGLGVREDFDAEAVGMSAAQGAVSSAVSLAAAPIASWSSTAGELAAIAANQAGNYGLARLTGQDHTFRWRDLAGDLAGAYAGARLAKYADLSTLDSGSFKFGTRATRQSFSNLVGGLVKQDVNYGGEGLFAPFGAELARGYRELIAAPTAKPRGKSQVQSTQVELGDAAFGAALTPASYERQTLVGGDEQSLVMDEAYAMARANPGMIVQVPMPDGDVRMLSIDADGQEHWESFDESIYHTLVEGPRDDTDHGKAPDPVVSASANIRALLAVAEGSGAPEPITSEPYTLDMLRREIAAMDEQERQREEAQRRWSDNGPLSFHANPALSQRASIAQAQSLIHDSRFTFGEAHADAIWSPYPRTFPSPWATPFAGLGGSGIEEFSVRTSVGDAYMYDGLSTNNQHIDDLDRLGRAGYTEIHMLANGHGSANGRTQADDSFKAQYERAIVQIEARHPGLKVHMYSLGNPADLIRFAEIQADTARHRMPGAASLYAICWGVNATANSSPARMSLTLAVPRDVNLPKLNDYGSLPVSTGLGLAFGALDIYQGTREDNAVIASLNYTSGGSQILGQGSLLYGMLRGSERALAIGRAASTVGNAVAAPLVALDIKSDVQSGNPYRWVAAPLKAIALRWWPAAVAAVTIQHGIQPTVKQVQQNLSELREHAPTISAKMGSLRSYGRF</sequence>
<dbReference type="Pfam" id="PF05593">
    <property type="entry name" value="RHS_repeat"/>
    <property type="match status" value="4"/>
</dbReference>
<reference evidence="4 5" key="1">
    <citation type="submission" date="2020-08" db="EMBL/GenBank/DDBJ databases">
        <title>Genomic Encyclopedia of Type Strains, Phase IV (KMG-IV): sequencing the most valuable type-strain genomes for metagenomic binning, comparative biology and taxonomic classification.</title>
        <authorList>
            <person name="Goeker M."/>
        </authorList>
    </citation>
    <scope>NUCLEOTIDE SEQUENCE [LARGE SCALE GENOMIC DNA]</scope>
    <source>
        <strain evidence="4 5">DSM 26723</strain>
    </source>
</reference>
<keyword evidence="1" id="KW-0677">Repeat</keyword>
<gene>
    <name evidence="4" type="ORF">HNQ60_000029</name>
</gene>
<feature type="compositionally biased region" description="Basic and acidic residues" evidence="2">
    <location>
        <begin position="3809"/>
        <end position="3823"/>
    </location>
</feature>
<feature type="domain" description="Teneurin-like YD-shell" evidence="3">
    <location>
        <begin position="181"/>
        <end position="344"/>
    </location>
</feature>
<dbReference type="RefSeq" id="WP_184328999.1">
    <property type="nucleotide sequence ID" value="NZ_JACHHZ010000001.1"/>
</dbReference>
<dbReference type="PANTHER" id="PTHR32305:SF15">
    <property type="entry name" value="PROTEIN RHSA-RELATED"/>
    <property type="match status" value="1"/>
</dbReference>
<dbReference type="InterPro" id="IPR050708">
    <property type="entry name" value="T6SS_VgrG/RHS"/>
</dbReference>
<evidence type="ECO:0000256" key="1">
    <source>
        <dbReference type="ARBA" id="ARBA00022737"/>
    </source>
</evidence>